<dbReference type="AlphaFoldDB" id="A0A6H0ZIG5"/>
<evidence type="ECO:0000256" key="1">
    <source>
        <dbReference type="SAM" id="MobiDB-lite"/>
    </source>
</evidence>
<name>A0A6H0ZIG5_9HYPH</name>
<evidence type="ECO:0008006" key="4">
    <source>
        <dbReference type="Google" id="ProtNLM"/>
    </source>
</evidence>
<evidence type="ECO:0000313" key="2">
    <source>
        <dbReference type="EMBL" id="QIX19827.1"/>
    </source>
</evidence>
<proteinExistence type="predicted"/>
<dbReference type="EMBL" id="CP050896">
    <property type="protein sequence ID" value="QIX19827.1"/>
    <property type="molecule type" value="Genomic_DNA"/>
</dbReference>
<dbReference type="SUPFAM" id="SSF56300">
    <property type="entry name" value="Metallo-dependent phosphatases"/>
    <property type="match status" value="1"/>
</dbReference>
<sequence length="173" mass="18899">MTKHERNLLPAGTSPAIDGPTTEAETPAGANSQVQQAEEYPNGINPHWDVALIATRGHVLSARIEWLAKVFTGPATLAAIVTSPHKMSVAEEYANDPLTPAFASDFDREIAEFEPYFWIHGHTHTGFDYTVPGARTRVICNPLGYRIGAARVSNIFENPAFDPYKTIGIPLTK</sequence>
<feature type="region of interest" description="Disordered" evidence="1">
    <location>
        <begin position="1"/>
        <end position="36"/>
    </location>
</feature>
<dbReference type="Proteomes" id="UP000500870">
    <property type="component" value="Chromosome 2"/>
</dbReference>
<dbReference type="RefSeq" id="WP_136883784.1">
    <property type="nucleotide sequence ID" value="NZ_CP050896.1"/>
</dbReference>
<reference evidence="2 3" key="1">
    <citation type="submission" date="2020-04" db="EMBL/GenBank/DDBJ databases">
        <title>FDA dAtabase for Regulatory Grade micrObial Sequences (FDA-ARGOS): Supporting development and validation of Infectious Disease Dx tests.</title>
        <authorList>
            <person name="Sciortino C."/>
            <person name="Tallon L."/>
            <person name="Sadzewicz L."/>
            <person name="Vavikolanu K."/>
            <person name="Mehta A."/>
            <person name="Aluvathingal J."/>
            <person name="Nadendla S."/>
            <person name="Nandy P."/>
            <person name="Geyer C."/>
            <person name="Yan Y."/>
            <person name="Sichtig H."/>
        </authorList>
    </citation>
    <scope>NUCLEOTIDE SEQUENCE [LARGE SCALE GENOMIC DNA]</scope>
    <source>
        <strain evidence="2 3">FDAARGOS_633</strain>
    </source>
</reference>
<gene>
    <name evidence="2" type="ORF">FOB41_01275</name>
</gene>
<organism evidence="2 3">
    <name type="scientific">Agrobacterium pusense</name>
    <dbReference type="NCBI Taxonomy" id="648995"/>
    <lineage>
        <taxon>Bacteria</taxon>
        <taxon>Pseudomonadati</taxon>
        <taxon>Pseudomonadota</taxon>
        <taxon>Alphaproteobacteria</taxon>
        <taxon>Hyphomicrobiales</taxon>
        <taxon>Rhizobiaceae</taxon>
        <taxon>Rhizobium/Agrobacterium group</taxon>
        <taxon>Agrobacterium</taxon>
    </lineage>
</organism>
<accession>A0A6H0ZIG5</accession>
<evidence type="ECO:0000313" key="3">
    <source>
        <dbReference type="Proteomes" id="UP000500870"/>
    </source>
</evidence>
<dbReference type="InterPro" id="IPR029052">
    <property type="entry name" value="Metallo-depent_PP-like"/>
</dbReference>
<protein>
    <recommendedName>
        <fullName evidence="4">Metallophosphoesterase</fullName>
    </recommendedName>
</protein>